<evidence type="ECO:0008006" key="4">
    <source>
        <dbReference type="Google" id="ProtNLM"/>
    </source>
</evidence>
<protein>
    <recommendedName>
        <fullName evidence="4">PHD-type domain-containing protein</fullName>
    </recommendedName>
</protein>
<evidence type="ECO:0000313" key="2">
    <source>
        <dbReference type="EMBL" id="CAH3016576.1"/>
    </source>
</evidence>
<comment type="caution">
    <text evidence="2">The sequence shown here is derived from an EMBL/GenBank/DDBJ whole genome shotgun (WGS) entry which is preliminary data.</text>
</comment>
<dbReference type="EMBL" id="CALNXI010000043">
    <property type="protein sequence ID" value="CAH3016576.1"/>
    <property type="molecule type" value="Genomic_DNA"/>
</dbReference>
<dbReference type="InterPro" id="IPR011011">
    <property type="entry name" value="Znf_FYVE_PHD"/>
</dbReference>
<reference evidence="2 3" key="1">
    <citation type="submission" date="2022-05" db="EMBL/GenBank/DDBJ databases">
        <authorList>
            <consortium name="Genoscope - CEA"/>
            <person name="William W."/>
        </authorList>
    </citation>
    <scope>NUCLEOTIDE SEQUENCE [LARGE SCALE GENOMIC DNA]</scope>
</reference>
<dbReference type="SUPFAM" id="SSF57903">
    <property type="entry name" value="FYVE/PHD zinc finger"/>
    <property type="match status" value="1"/>
</dbReference>
<dbReference type="Gene3D" id="3.30.40.10">
    <property type="entry name" value="Zinc/RING finger domain, C3HC4 (zinc finger)"/>
    <property type="match status" value="1"/>
</dbReference>
<proteinExistence type="predicted"/>
<keyword evidence="3" id="KW-1185">Reference proteome</keyword>
<accession>A0ABN8LM14</accession>
<feature type="region of interest" description="Disordered" evidence="1">
    <location>
        <begin position="118"/>
        <end position="150"/>
    </location>
</feature>
<dbReference type="Proteomes" id="UP001159427">
    <property type="component" value="Unassembled WGS sequence"/>
</dbReference>
<evidence type="ECO:0000256" key="1">
    <source>
        <dbReference type="SAM" id="MobiDB-lite"/>
    </source>
</evidence>
<dbReference type="InterPro" id="IPR013083">
    <property type="entry name" value="Znf_RING/FYVE/PHD"/>
</dbReference>
<sequence length="196" mass="22219">MWYCPHCRKLPQFTRAKSKKLPEMKDQFLSEATKLATICTCQKKAQANDKLLKCHNEQRSNGKFFHLSCMSYKRYPSNARTTWLCYNCKITAPKSRPSTPAQGDSGLVGEPAGTPDSVMSAPIINDSSSQSDNDLKAASRAHQSTSVQTPRRIVMRKENHPQILTQMFCLSKKLSTQMLIRRIVYFCLRIPITLST</sequence>
<name>A0ABN8LM14_9CNID</name>
<evidence type="ECO:0000313" key="3">
    <source>
        <dbReference type="Proteomes" id="UP001159427"/>
    </source>
</evidence>
<gene>
    <name evidence="2" type="ORF">PEVE_00030411</name>
</gene>
<organism evidence="2 3">
    <name type="scientific">Porites evermanni</name>
    <dbReference type="NCBI Taxonomy" id="104178"/>
    <lineage>
        <taxon>Eukaryota</taxon>
        <taxon>Metazoa</taxon>
        <taxon>Cnidaria</taxon>
        <taxon>Anthozoa</taxon>
        <taxon>Hexacorallia</taxon>
        <taxon>Scleractinia</taxon>
        <taxon>Fungiina</taxon>
        <taxon>Poritidae</taxon>
        <taxon>Porites</taxon>
    </lineage>
</organism>